<dbReference type="GO" id="GO:0003796">
    <property type="term" value="F:lysozyme activity"/>
    <property type="evidence" value="ECO:0007669"/>
    <property type="project" value="UniProtKB-EC"/>
</dbReference>
<evidence type="ECO:0000256" key="2">
    <source>
        <dbReference type="ARBA" id="ARBA00022529"/>
    </source>
</evidence>
<keyword evidence="6 7" id="KW-0326">Glycosidase</keyword>
<comment type="similarity">
    <text evidence="7">Belongs to the glycosyl hydrolase 24 family.</text>
</comment>
<evidence type="ECO:0000256" key="8">
    <source>
        <dbReference type="SAM" id="MobiDB-lite"/>
    </source>
</evidence>
<dbReference type="GO" id="GO:0031640">
    <property type="term" value="P:killing of cells of another organism"/>
    <property type="evidence" value="ECO:0007669"/>
    <property type="project" value="UniProtKB-KW"/>
</dbReference>
<dbReference type="InterPro" id="IPR034690">
    <property type="entry name" value="Endolysin_T4_type"/>
</dbReference>
<accession>A0A6P2T0W7</accession>
<evidence type="ECO:0000256" key="5">
    <source>
        <dbReference type="ARBA" id="ARBA00023200"/>
    </source>
</evidence>
<feature type="signal peptide" evidence="9">
    <location>
        <begin position="1"/>
        <end position="22"/>
    </location>
</feature>
<evidence type="ECO:0000256" key="1">
    <source>
        <dbReference type="ARBA" id="ARBA00000632"/>
    </source>
</evidence>
<dbReference type="GO" id="GO:0042742">
    <property type="term" value="P:defense response to bacterium"/>
    <property type="evidence" value="ECO:0007669"/>
    <property type="project" value="UniProtKB-KW"/>
</dbReference>
<feature type="region of interest" description="Disordered" evidence="8">
    <location>
        <begin position="29"/>
        <end position="64"/>
    </location>
</feature>
<comment type="catalytic activity">
    <reaction evidence="1 7">
        <text>Hydrolysis of (1-&gt;4)-beta-linkages between N-acetylmuramic acid and N-acetyl-D-glucosamine residues in a peptidoglycan and between N-acetyl-D-glucosamine residues in chitodextrins.</text>
        <dbReference type="EC" id="3.2.1.17"/>
    </reaction>
</comment>
<keyword evidence="4 7" id="KW-0378">Hydrolase</keyword>
<dbReference type="SUPFAM" id="SSF53955">
    <property type="entry name" value="Lysozyme-like"/>
    <property type="match status" value="1"/>
</dbReference>
<dbReference type="GO" id="GO:0009253">
    <property type="term" value="P:peptidoglycan catabolic process"/>
    <property type="evidence" value="ECO:0007669"/>
    <property type="project" value="InterPro"/>
</dbReference>
<keyword evidence="9" id="KW-0732">Signal</keyword>
<dbReference type="PANTHER" id="PTHR38107">
    <property type="match status" value="1"/>
</dbReference>
<dbReference type="InterPro" id="IPR023347">
    <property type="entry name" value="Lysozyme_dom_sf"/>
</dbReference>
<gene>
    <name evidence="10" type="ORF">BLA13014_07785</name>
</gene>
<dbReference type="CDD" id="cd00737">
    <property type="entry name" value="lyz_endolysin_autolysin"/>
    <property type="match status" value="1"/>
</dbReference>
<keyword evidence="3 7" id="KW-0081">Bacteriolytic enzyme</keyword>
<protein>
    <recommendedName>
        <fullName evidence="7">Lysozyme</fullName>
        <ecNumber evidence="7">3.2.1.17</ecNumber>
    </recommendedName>
</protein>
<sequence length="298" mass="30697">MALSNLLRAILALFGRTPAATAAPLPISPSSTSGAVPTPAAAVPPSAPAGAVSTPSGTESAASVPQTVPLVPVPTMQASVPQSAAPQGTPGPVGADLDAWLPLCRPLSQHFENCYLTAYPDPASPLGKALQTRGIWYKVLGGMPIPSDPVLRALSGAPWTCGWGSTGADVREGTIWTQAQADARHDENLRAAAALVDRATRVPLSAQQKAAMTSIMNNVGPGRGRGTLGPLDQGRDGIVTLANGQPSTMLRHLNVEDFAGTADQFPAWNKAGGVVQPGLVRRRAAERDLFLTGKWSAS</sequence>
<dbReference type="Gene3D" id="1.10.530.40">
    <property type="match status" value="1"/>
</dbReference>
<evidence type="ECO:0000256" key="9">
    <source>
        <dbReference type="SAM" id="SignalP"/>
    </source>
</evidence>
<dbReference type="Pfam" id="PF00959">
    <property type="entry name" value="Phage_lysozyme"/>
    <property type="match status" value="1"/>
</dbReference>
<dbReference type="InterPro" id="IPR023346">
    <property type="entry name" value="Lysozyme-like_dom_sf"/>
</dbReference>
<organism evidence="10 11">
    <name type="scientific">Burkholderia aenigmatica</name>
    <dbReference type="NCBI Taxonomy" id="2015348"/>
    <lineage>
        <taxon>Bacteria</taxon>
        <taxon>Pseudomonadati</taxon>
        <taxon>Pseudomonadota</taxon>
        <taxon>Betaproteobacteria</taxon>
        <taxon>Burkholderiales</taxon>
        <taxon>Burkholderiaceae</taxon>
        <taxon>Burkholderia</taxon>
        <taxon>Burkholderia cepacia complex</taxon>
    </lineage>
</organism>
<dbReference type="GO" id="GO:0016998">
    <property type="term" value="P:cell wall macromolecule catabolic process"/>
    <property type="evidence" value="ECO:0007669"/>
    <property type="project" value="InterPro"/>
</dbReference>
<dbReference type="Proteomes" id="UP000494261">
    <property type="component" value="Unassembled WGS sequence"/>
</dbReference>
<evidence type="ECO:0000256" key="4">
    <source>
        <dbReference type="ARBA" id="ARBA00022801"/>
    </source>
</evidence>
<proteinExistence type="inferred from homology"/>
<dbReference type="EC" id="3.2.1.17" evidence="7"/>
<dbReference type="InterPro" id="IPR051018">
    <property type="entry name" value="Bacteriophage_GH24"/>
</dbReference>
<name>A0A6P2T0W7_9BURK</name>
<dbReference type="AlphaFoldDB" id="A0A6P2T0W7"/>
<keyword evidence="5" id="KW-1035">Host cytoplasm</keyword>
<dbReference type="PANTHER" id="PTHR38107:SF3">
    <property type="entry name" value="LYSOZYME RRRD-RELATED"/>
    <property type="match status" value="1"/>
</dbReference>
<evidence type="ECO:0000256" key="7">
    <source>
        <dbReference type="RuleBase" id="RU003788"/>
    </source>
</evidence>
<dbReference type="InterPro" id="IPR002196">
    <property type="entry name" value="Glyco_hydro_24"/>
</dbReference>
<reference evidence="10 11" key="1">
    <citation type="submission" date="2019-09" db="EMBL/GenBank/DDBJ databases">
        <authorList>
            <person name="Depoorter E."/>
        </authorList>
    </citation>
    <scope>NUCLEOTIDE SEQUENCE [LARGE SCALE GENOMIC DNA]</scope>
    <source>
        <strain evidence="10">LMG 13014</strain>
    </source>
</reference>
<dbReference type="HAMAP" id="MF_04110">
    <property type="entry name" value="ENDOLYSIN_T4"/>
    <property type="match status" value="1"/>
</dbReference>
<feature type="compositionally biased region" description="Low complexity" evidence="8">
    <location>
        <begin position="29"/>
        <end position="57"/>
    </location>
</feature>
<dbReference type="InterPro" id="IPR033907">
    <property type="entry name" value="Endolysin_autolysin"/>
</dbReference>
<evidence type="ECO:0000313" key="10">
    <source>
        <dbReference type="EMBL" id="VWC51109.1"/>
    </source>
</evidence>
<dbReference type="EMBL" id="CABVQC010000095">
    <property type="protein sequence ID" value="VWC51109.1"/>
    <property type="molecule type" value="Genomic_DNA"/>
</dbReference>
<evidence type="ECO:0000256" key="3">
    <source>
        <dbReference type="ARBA" id="ARBA00022638"/>
    </source>
</evidence>
<evidence type="ECO:0000256" key="6">
    <source>
        <dbReference type="ARBA" id="ARBA00023295"/>
    </source>
</evidence>
<keyword evidence="2 7" id="KW-0929">Antimicrobial</keyword>
<feature type="chain" id="PRO_5027116924" description="Lysozyme" evidence="9">
    <location>
        <begin position="23"/>
        <end position="298"/>
    </location>
</feature>
<evidence type="ECO:0000313" key="11">
    <source>
        <dbReference type="Proteomes" id="UP000494261"/>
    </source>
</evidence>